<reference evidence="1" key="1">
    <citation type="journal article" date="2020" name="Nature">
        <title>Giant virus diversity and host interactions through global metagenomics.</title>
        <authorList>
            <person name="Schulz F."/>
            <person name="Roux S."/>
            <person name="Paez-Espino D."/>
            <person name="Jungbluth S."/>
            <person name="Walsh D.A."/>
            <person name="Denef V.J."/>
            <person name="McMahon K.D."/>
            <person name="Konstantinidis K.T."/>
            <person name="Eloe-Fadrosh E.A."/>
            <person name="Kyrpides N.C."/>
            <person name="Woyke T."/>
        </authorList>
    </citation>
    <scope>NUCLEOTIDE SEQUENCE</scope>
    <source>
        <strain evidence="1">GVMAG-M-3300009180-1</strain>
    </source>
</reference>
<protein>
    <submittedName>
        <fullName evidence="1">Uncharacterized protein</fullName>
    </submittedName>
</protein>
<evidence type="ECO:0000313" key="1">
    <source>
        <dbReference type="EMBL" id="QHT35101.1"/>
    </source>
</evidence>
<dbReference type="AlphaFoldDB" id="A0A6C0F2K0"/>
<accession>A0A6C0F2K0</accession>
<proteinExistence type="predicted"/>
<name>A0A6C0F2K0_9ZZZZ</name>
<organism evidence="1">
    <name type="scientific">viral metagenome</name>
    <dbReference type="NCBI Taxonomy" id="1070528"/>
    <lineage>
        <taxon>unclassified sequences</taxon>
        <taxon>metagenomes</taxon>
        <taxon>organismal metagenomes</taxon>
    </lineage>
</organism>
<sequence>MSCSLPIIVFTTGTRLVNNLPFLNFDSELEMYEFISKLRSRKQEDIQSNGYFIFKDPDKLPDEIRHLHMHEVDLNGRKTLRDGTFCLYENIELIKKCKISDFAP</sequence>
<dbReference type="EMBL" id="MN739013">
    <property type="protein sequence ID" value="QHT35101.1"/>
    <property type="molecule type" value="Genomic_DNA"/>
</dbReference>